<dbReference type="AlphaFoldDB" id="A0A556MK97"/>
<gene>
    <name evidence="1" type="ORF">FO440_11070</name>
</gene>
<dbReference type="EMBL" id="VLPK01000002">
    <property type="protein sequence ID" value="TSJ40293.1"/>
    <property type="molecule type" value="Genomic_DNA"/>
</dbReference>
<comment type="caution">
    <text evidence="1">The sequence shown here is derived from an EMBL/GenBank/DDBJ whole genome shotgun (WGS) entry which is preliminary data.</text>
</comment>
<keyword evidence="2" id="KW-1185">Reference proteome</keyword>
<dbReference type="RefSeq" id="WP_144248331.1">
    <property type="nucleotide sequence ID" value="NZ_VLPK01000002.1"/>
</dbReference>
<sequence>MFDQQPNQSPKLFQNLEDILIAVIDLEYIYLNLAVRFTNKYNVNSFGTKQSRINELKATVLQISHYQSAKFDCYYNVF</sequence>
<evidence type="ECO:0000313" key="2">
    <source>
        <dbReference type="Proteomes" id="UP000318733"/>
    </source>
</evidence>
<evidence type="ECO:0000313" key="1">
    <source>
        <dbReference type="EMBL" id="TSJ40293.1"/>
    </source>
</evidence>
<dbReference type="Proteomes" id="UP000318733">
    <property type="component" value="Unassembled WGS sequence"/>
</dbReference>
<protein>
    <submittedName>
        <fullName evidence="1">Uncharacterized protein</fullName>
    </submittedName>
</protein>
<reference evidence="1 2" key="1">
    <citation type="submission" date="2019-07" db="EMBL/GenBank/DDBJ databases">
        <authorList>
            <person name="Huq M.A."/>
        </authorList>
    </citation>
    <scope>NUCLEOTIDE SEQUENCE [LARGE SCALE GENOMIC DNA]</scope>
    <source>
        <strain evidence="1 2">MAH-19</strain>
    </source>
</reference>
<organism evidence="1 2">
    <name type="scientific">Mucilaginibacter corticis</name>
    <dbReference type="NCBI Taxonomy" id="2597670"/>
    <lineage>
        <taxon>Bacteria</taxon>
        <taxon>Pseudomonadati</taxon>
        <taxon>Bacteroidota</taxon>
        <taxon>Sphingobacteriia</taxon>
        <taxon>Sphingobacteriales</taxon>
        <taxon>Sphingobacteriaceae</taxon>
        <taxon>Mucilaginibacter</taxon>
    </lineage>
</organism>
<proteinExistence type="predicted"/>
<name>A0A556MK97_9SPHI</name>
<accession>A0A556MK97</accession>